<evidence type="ECO:0000256" key="1">
    <source>
        <dbReference type="SAM" id="SignalP"/>
    </source>
</evidence>
<keyword evidence="3" id="KW-1185">Reference proteome</keyword>
<feature type="chain" id="PRO_5012149902" evidence="1">
    <location>
        <begin position="28"/>
        <end position="722"/>
    </location>
</feature>
<organism evidence="2 3">
    <name type="scientific">Paenibacillus rigui</name>
    <dbReference type="NCBI Taxonomy" id="554312"/>
    <lineage>
        <taxon>Bacteria</taxon>
        <taxon>Bacillati</taxon>
        <taxon>Bacillota</taxon>
        <taxon>Bacilli</taxon>
        <taxon>Bacillales</taxon>
        <taxon>Paenibacillaceae</taxon>
        <taxon>Paenibacillus</taxon>
    </lineage>
</organism>
<feature type="signal peptide" evidence="1">
    <location>
        <begin position="1"/>
        <end position="27"/>
    </location>
</feature>
<dbReference type="AlphaFoldDB" id="A0A229URD7"/>
<gene>
    <name evidence="2" type="ORF">CF651_12090</name>
</gene>
<accession>A0A229URD7</accession>
<keyword evidence="1" id="KW-0732">Signal</keyword>
<dbReference type="OrthoDB" id="2675985at2"/>
<name>A0A229URD7_9BACL</name>
<dbReference type="EMBL" id="NMQW01000017">
    <property type="protein sequence ID" value="OXM85960.1"/>
    <property type="molecule type" value="Genomic_DNA"/>
</dbReference>
<evidence type="ECO:0000313" key="2">
    <source>
        <dbReference type="EMBL" id="OXM85960.1"/>
    </source>
</evidence>
<dbReference type="Proteomes" id="UP000215509">
    <property type="component" value="Unassembled WGS sequence"/>
</dbReference>
<protein>
    <submittedName>
        <fullName evidence="2">Uncharacterized protein</fullName>
    </submittedName>
</protein>
<comment type="caution">
    <text evidence="2">The sequence shown here is derived from an EMBL/GenBank/DDBJ whole genome shotgun (WGS) entry which is preliminary data.</text>
</comment>
<sequence length="722" mass="80432">MVWNNKAACVWLLSAALTLGSAVPALADDGSSSSSSSTGSNSSLSTGSAPALGQINLNGDSFFEVKNVYLLPEKGSKTVTFTISVHNESSSDLLFIDYWIKLKTKDGNQISVRVLPQDKEKNRITAKSVQDINFYATVNETTELKDLVFEVIKWDFSQPNFERSMGEVPVPEDYSVVTPVSEPHVIEMSGTQMRTTVKKVLMTKNEKNVTPTVILKLENVGNRTAAVPAYQFLIRTSQGYLYPLDAKNLKDVSINPQMDKEIELSGSVPASVSREGWQLVIVQYASDIKLNVPIAYFNLPPVSEPDSVDSSREYPFSNKDGTYTTKLNSFQRLPWEDQDILTANLTLLNHGEDALPLPELTGYFKLDDSIKVEAKLIQTDKVIGLPKDGAVNYQFIGKIPYTYTFSTVKLVLQEKTGENTQEDLLDFVHRSELLNVPYYNVGEAVKVAGVGRSASYKVRAVNTYAGDTSDMFTVQLEATNMEKRFTDVSKLVAQFKTSDGIVYPAAITEIKNKVSPGGAALLLLSSEVPKGFLTSNMHALIGEAVTEGKFTELDAKPDAYVNASALWLPSEAFTVQNQLKNIDLYPYSLSIGSINTWLDRNELRLTFDYELTKNALVESNMEGRKLIFGFEDEKGNKEFTKEFDFKDFDVLPPDASTNADNTTTDNKIRLGKHEKFRITNQDDDLIFHLETLKTYKLSIYDSFQGHKKLLASQKIDWFSTTD</sequence>
<proteinExistence type="predicted"/>
<dbReference type="RefSeq" id="WP_094015110.1">
    <property type="nucleotide sequence ID" value="NZ_NMQW01000017.1"/>
</dbReference>
<reference evidence="2 3" key="1">
    <citation type="submission" date="2017-07" db="EMBL/GenBank/DDBJ databases">
        <title>Genome sequencing and assembly of Paenibacillus rigui.</title>
        <authorList>
            <person name="Mayilraj S."/>
        </authorList>
    </citation>
    <scope>NUCLEOTIDE SEQUENCE [LARGE SCALE GENOMIC DNA]</scope>
    <source>
        <strain evidence="2 3">JCM 16352</strain>
    </source>
</reference>
<evidence type="ECO:0000313" key="3">
    <source>
        <dbReference type="Proteomes" id="UP000215509"/>
    </source>
</evidence>